<proteinExistence type="predicted"/>
<dbReference type="Proteomes" id="UP001341840">
    <property type="component" value="Unassembled WGS sequence"/>
</dbReference>
<protein>
    <submittedName>
        <fullName evidence="1">Uncharacterized protein</fullName>
    </submittedName>
</protein>
<evidence type="ECO:0000313" key="1">
    <source>
        <dbReference type="EMBL" id="MED6191340.1"/>
    </source>
</evidence>
<sequence>MRPSTKWVAEWAGDNPRMKFQVKRGYGAGDDETLSVDLIKHTCSCNKWQLT</sequence>
<gene>
    <name evidence="1" type="ORF">PIB30_115434</name>
</gene>
<reference evidence="1 2" key="1">
    <citation type="journal article" date="2023" name="Plants (Basel)">
        <title>Bridging the Gap: Combining Genomics and Transcriptomics Approaches to Understand Stylosanthes scabra, an Orphan Legume from the Brazilian Caatinga.</title>
        <authorList>
            <person name="Ferreira-Neto J.R.C."/>
            <person name="da Silva M.D."/>
            <person name="Binneck E."/>
            <person name="de Melo N.F."/>
            <person name="da Silva R.H."/>
            <person name="de Melo A.L.T.M."/>
            <person name="Pandolfi V."/>
            <person name="Bustamante F.O."/>
            <person name="Brasileiro-Vidal A.C."/>
            <person name="Benko-Iseppon A.M."/>
        </authorList>
    </citation>
    <scope>NUCLEOTIDE SEQUENCE [LARGE SCALE GENOMIC DNA]</scope>
    <source>
        <tissue evidence="1">Leaves</tissue>
    </source>
</reference>
<comment type="caution">
    <text evidence="1">The sequence shown here is derived from an EMBL/GenBank/DDBJ whole genome shotgun (WGS) entry which is preliminary data.</text>
</comment>
<organism evidence="1 2">
    <name type="scientific">Stylosanthes scabra</name>
    <dbReference type="NCBI Taxonomy" id="79078"/>
    <lineage>
        <taxon>Eukaryota</taxon>
        <taxon>Viridiplantae</taxon>
        <taxon>Streptophyta</taxon>
        <taxon>Embryophyta</taxon>
        <taxon>Tracheophyta</taxon>
        <taxon>Spermatophyta</taxon>
        <taxon>Magnoliopsida</taxon>
        <taxon>eudicotyledons</taxon>
        <taxon>Gunneridae</taxon>
        <taxon>Pentapetalae</taxon>
        <taxon>rosids</taxon>
        <taxon>fabids</taxon>
        <taxon>Fabales</taxon>
        <taxon>Fabaceae</taxon>
        <taxon>Papilionoideae</taxon>
        <taxon>50 kb inversion clade</taxon>
        <taxon>dalbergioids sensu lato</taxon>
        <taxon>Dalbergieae</taxon>
        <taxon>Pterocarpus clade</taxon>
        <taxon>Stylosanthes</taxon>
    </lineage>
</organism>
<feature type="non-terminal residue" evidence="1">
    <location>
        <position position="51"/>
    </location>
</feature>
<accession>A0ABU6WZK0</accession>
<name>A0ABU6WZK0_9FABA</name>
<evidence type="ECO:0000313" key="2">
    <source>
        <dbReference type="Proteomes" id="UP001341840"/>
    </source>
</evidence>
<dbReference type="EMBL" id="JASCZI010193802">
    <property type="protein sequence ID" value="MED6191340.1"/>
    <property type="molecule type" value="Genomic_DNA"/>
</dbReference>
<keyword evidence="2" id="KW-1185">Reference proteome</keyword>